<keyword evidence="5" id="KW-0732">Signal</keyword>
<dbReference type="PROSITE" id="PS00138">
    <property type="entry name" value="SUBTILASE_SER"/>
    <property type="match status" value="1"/>
</dbReference>
<evidence type="ECO:0000256" key="6">
    <source>
        <dbReference type="ARBA" id="ARBA00022801"/>
    </source>
</evidence>
<dbReference type="InterPro" id="IPR023828">
    <property type="entry name" value="Peptidase_S8_Ser-AS"/>
</dbReference>
<feature type="domain" description="Peptidase S8/S53" evidence="11">
    <location>
        <begin position="128"/>
        <end position="388"/>
    </location>
</feature>
<comment type="similarity">
    <text evidence="2 9 10">Belongs to the peptidase S8 family.</text>
</comment>
<evidence type="ECO:0000256" key="3">
    <source>
        <dbReference type="ARBA" id="ARBA00022525"/>
    </source>
</evidence>
<dbReference type="SUPFAM" id="SSF52743">
    <property type="entry name" value="Subtilisin-like"/>
    <property type="match status" value="1"/>
</dbReference>
<evidence type="ECO:0000259" key="11">
    <source>
        <dbReference type="Pfam" id="PF00082"/>
    </source>
</evidence>
<proteinExistence type="inferred from homology"/>
<gene>
    <name evidence="13" type="ORF">ICN82_01930</name>
</gene>
<dbReference type="PANTHER" id="PTHR43399:SF4">
    <property type="entry name" value="CELL WALL-ASSOCIATED PROTEASE"/>
    <property type="match status" value="1"/>
</dbReference>
<dbReference type="RefSeq" id="WP_193179144.1">
    <property type="nucleotide sequence ID" value="NZ_JACVXA010000004.1"/>
</dbReference>
<evidence type="ECO:0000256" key="10">
    <source>
        <dbReference type="RuleBase" id="RU003355"/>
    </source>
</evidence>
<dbReference type="InterPro" id="IPR036852">
    <property type="entry name" value="Peptidase_S8/S53_dom_sf"/>
</dbReference>
<dbReference type="PROSITE" id="PS00136">
    <property type="entry name" value="SUBTILASE_ASP"/>
    <property type="match status" value="1"/>
</dbReference>
<evidence type="ECO:0000256" key="5">
    <source>
        <dbReference type="ARBA" id="ARBA00022729"/>
    </source>
</evidence>
<protein>
    <submittedName>
        <fullName evidence="13">S8 family serine peptidase</fullName>
    </submittedName>
</protein>
<keyword evidence="14" id="KW-1185">Reference proteome</keyword>
<dbReference type="InterPro" id="IPR034204">
    <property type="entry name" value="PfSUB1-like_cat_dom"/>
</dbReference>
<dbReference type="PRINTS" id="PR00723">
    <property type="entry name" value="SUBTILISIN"/>
</dbReference>
<evidence type="ECO:0000256" key="9">
    <source>
        <dbReference type="PROSITE-ProRule" id="PRU01240"/>
    </source>
</evidence>
<dbReference type="InterPro" id="IPR033764">
    <property type="entry name" value="Sdr_B"/>
</dbReference>
<evidence type="ECO:0000256" key="4">
    <source>
        <dbReference type="ARBA" id="ARBA00022670"/>
    </source>
</evidence>
<dbReference type="GO" id="GO:0006508">
    <property type="term" value="P:proteolysis"/>
    <property type="evidence" value="ECO:0007669"/>
    <property type="project" value="UniProtKB-KW"/>
</dbReference>
<dbReference type="InterPro" id="IPR015500">
    <property type="entry name" value="Peptidase_S8_subtilisin-rel"/>
</dbReference>
<dbReference type="Pfam" id="PF00082">
    <property type="entry name" value="Peptidase_S8"/>
    <property type="match status" value="1"/>
</dbReference>
<dbReference type="CDD" id="cd07473">
    <property type="entry name" value="Peptidases_S8_Subtilisin_like"/>
    <property type="match status" value="1"/>
</dbReference>
<evidence type="ECO:0000256" key="7">
    <source>
        <dbReference type="ARBA" id="ARBA00022825"/>
    </source>
</evidence>
<evidence type="ECO:0000259" key="12">
    <source>
        <dbReference type="Pfam" id="PF17210"/>
    </source>
</evidence>
<keyword evidence="7 9" id="KW-0720">Serine protease</keyword>
<accession>A0A8J7CIV4</accession>
<keyword evidence="3" id="KW-0964">Secreted</keyword>
<dbReference type="Gene3D" id="3.40.50.200">
    <property type="entry name" value="Peptidase S8/S53 domain"/>
    <property type="match status" value="1"/>
</dbReference>
<dbReference type="PANTHER" id="PTHR43399">
    <property type="entry name" value="SUBTILISIN-RELATED"/>
    <property type="match status" value="1"/>
</dbReference>
<comment type="caution">
    <text evidence="13">The sequence shown here is derived from an EMBL/GenBank/DDBJ whole genome shotgun (WGS) entry which is preliminary data.</text>
</comment>
<dbReference type="AlphaFoldDB" id="A0A8J7CIV4"/>
<feature type="active site" description="Charge relay system" evidence="8 9">
    <location>
        <position position="352"/>
    </location>
</feature>
<organism evidence="13 14">
    <name type="scientific">Mangrovicoccus algicola</name>
    <dbReference type="NCBI Taxonomy" id="2771008"/>
    <lineage>
        <taxon>Bacteria</taxon>
        <taxon>Pseudomonadati</taxon>
        <taxon>Pseudomonadota</taxon>
        <taxon>Alphaproteobacteria</taxon>
        <taxon>Rhodobacterales</taxon>
        <taxon>Paracoccaceae</taxon>
        <taxon>Mangrovicoccus</taxon>
    </lineage>
</organism>
<dbReference type="EMBL" id="JACVXA010000004">
    <property type="protein sequence ID" value="MBE3636961.1"/>
    <property type="molecule type" value="Genomic_DNA"/>
</dbReference>
<dbReference type="GO" id="GO:0005576">
    <property type="term" value="C:extracellular region"/>
    <property type="evidence" value="ECO:0007669"/>
    <property type="project" value="UniProtKB-SubCell"/>
</dbReference>
<dbReference type="GO" id="GO:0004252">
    <property type="term" value="F:serine-type endopeptidase activity"/>
    <property type="evidence" value="ECO:0007669"/>
    <property type="project" value="UniProtKB-UniRule"/>
</dbReference>
<evidence type="ECO:0000313" key="14">
    <source>
        <dbReference type="Proteomes" id="UP000609121"/>
    </source>
</evidence>
<dbReference type="PROSITE" id="PS00137">
    <property type="entry name" value="SUBTILASE_HIS"/>
    <property type="match status" value="1"/>
</dbReference>
<dbReference type="SUPFAM" id="SSF117074">
    <property type="entry name" value="Hypothetical protein PA1324"/>
    <property type="match status" value="2"/>
</dbReference>
<evidence type="ECO:0000313" key="13">
    <source>
        <dbReference type="EMBL" id="MBE3636961.1"/>
    </source>
</evidence>
<dbReference type="Proteomes" id="UP000609121">
    <property type="component" value="Unassembled WGS sequence"/>
</dbReference>
<dbReference type="InterPro" id="IPR051048">
    <property type="entry name" value="Peptidase_S8/S53_subtilisin"/>
</dbReference>
<dbReference type="InterPro" id="IPR013783">
    <property type="entry name" value="Ig-like_fold"/>
</dbReference>
<dbReference type="InterPro" id="IPR000209">
    <property type="entry name" value="Peptidase_S8/S53_dom"/>
</dbReference>
<evidence type="ECO:0000256" key="1">
    <source>
        <dbReference type="ARBA" id="ARBA00004613"/>
    </source>
</evidence>
<reference evidence="13" key="1">
    <citation type="submission" date="2020-09" db="EMBL/GenBank/DDBJ databases">
        <title>A novel bacterium of genus Mangrovicoccus, isolated from South China Sea.</title>
        <authorList>
            <person name="Huang H."/>
            <person name="Mo K."/>
            <person name="Hu Y."/>
        </authorList>
    </citation>
    <scope>NUCLEOTIDE SEQUENCE</scope>
    <source>
        <strain evidence="13">HB182678</strain>
    </source>
</reference>
<name>A0A8J7CIV4_9RHOB</name>
<comment type="subcellular location">
    <subcellularLocation>
        <location evidence="1">Secreted</location>
    </subcellularLocation>
</comment>
<feature type="active site" description="Charge relay system" evidence="8 9">
    <location>
        <position position="137"/>
    </location>
</feature>
<keyword evidence="4 9" id="KW-0645">Protease</keyword>
<feature type="domain" description="SD-repeat containing protein B" evidence="12">
    <location>
        <begin position="962"/>
        <end position="1036"/>
    </location>
</feature>
<dbReference type="InterPro" id="IPR023827">
    <property type="entry name" value="Peptidase_S8_Asp-AS"/>
</dbReference>
<feature type="active site" description="Charge relay system" evidence="8 9">
    <location>
        <position position="192"/>
    </location>
</feature>
<evidence type="ECO:0000256" key="2">
    <source>
        <dbReference type="ARBA" id="ARBA00011073"/>
    </source>
</evidence>
<keyword evidence="6 9" id="KW-0378">Hydrolase</keyword>
<dbReference type="InterPro" id="IPR022398">
    <property type="entry name" value="Peptidase_S8_His-AS"/>
</dbReference>
<dbReference type="PROSITE" id="PS51892">
    <property type="entry name" value="SUBTILASE"/>
    <property type="match status" value="1"/>
</dbReference>
<dbReference type="Gene3D" id="2.60.40.10">
    <property type="entry name" value="Immunoglobulins"/>
    <property type="match status" value="1"/>
</dbReference>
<sequence length="1272" mass="130736">MLTFQDGAETGLAARGAAGRDVIVHHDGTADPAAMDALRAALGAECVAATREWGFELWRCERPVTQALLDSFAAESWYAAAAALELHQDLQLAAQGFTDDPRAGALWALDNAADTDIDLPEAWETSRGAGVLVAVIDTGIDYAHPDLAANIWINPGEIAGNRIDDDGNGFVDDLHGYDFVQNDARPMDGHSHGTHVAGTIAAVAGNGIGLAGVAPEAELMAVRILGDDGTGSVFDAIRGIEYAALAGARIANCSWGGSSFPAALADAVRLARTEGMTVIAAAGNGARNTDADPHYPASLPASNVVSVAATTAADRLAEFSNYGIATVDVAAPGAQILSTLPGAGYGYMSGTSMAAPHVAGIAALILARDPLMRPEELRQRLIDSSDPVAELAARTASGGRVNAAAAVEAGVLLTGRVADAAGDGLPGWRVFLDADGDGEADADEPATLTDATGAWGFAGLAPGLHAPTVALPQGWQQAGAPAQWRIVQEQAAWRDLGGTGRVLDLGDEGSLRLALPFTASLFGRSFDALTVSANGIVTLGSPGQTFRIRELEHAPAWSIAPLWADLTTQYGGQVLWLSEPDRVTLHYAGVRSFSGEARLDFQMVLQRDGDIVFSYGDLPRLPGQYAIGINAGSAERILQPQTPSSGDSLRFTSRPPSVIRTELEIETRAGTVTAPTVTVEPRAMSFGESGMIGPVAGDPVQVAFARDYTDPVVFLLAAEGMDPPGAAAPRLLSLEAGGFTVAMQAPGGGTVAEGRWGYLALEAGSWVMSDGTLIEAGHARIATLSSAGYADIAFSAGFAEAPAVFSQVQTLSDPAFVGTRQQPATTAGVGLALEAAEARNSGSRAAETVGWLAVGTGADAGRSAAWELAQLRSEGTSTAHSFATGFEGVPLVLAQLASARGADPAQAVVDALDPRRITLLVQEDRTADNETGHLSESLNLLALAGTGPVTGQSLAGQFVSGRLWLDADADGLRDAGEAAIAGRRVWLDLDGDGLRQAEEPGALTAADGSYRFEAPGPGTYALRQDLPEGWSATAATGRDGYSVAARVQDWAEAPPEAQTIEGLGDDGSLSLDLPFLFPFFGRGETRVVLAADGYLSFGGAGGLSEPRPLLDPGRAGPLVAGFWADLDGDSGLVRTWQDSGGARVVFEYLGMTLHGGTGRVSFQILLHEDGRIALQYQSLDGTGAADFAAGLADGAGQSAAAVPAEGRATLFTPVAAIAADPRITLAAGAEITGADLGSLPGPAAAAAPRAPAGSDHFDLALTTLEAPEAPWF</sequence>
<dbReference type="Pfam" id="PF17210">
    <property type="entry name" value="SdrD_B"/>
    <property type="match status" value="1"/>
</dbReference>
<evidence type="ECO:0000256" key="8">
    <source>
        <dbReference type="PIRSR" id="PIRSR615500-1"/>
    </source>
</evidence>